<dbReference type="Proteomes" id="UP000789901">
    <property type="component" value="Unassembled WGS sequence"/>
</dbReference>
<evidence type="ECO:0000313" key="2">
    <source>
        <dbReference type="Proteomes" id="UP000789901"/>
    </source>
</evidence>
<comment type="caution">
    <text evidence="1">The sequence shown here is derived from an EMBL/GenBank/DDBJ whole genome shotgun (WGS) entry which is preliminary data.</text>
</comment>
<dbReference type="EMBL" id="CAJVQB010074289">
    <property type="protein sequence ID" value="CAG8843993.1"/>
    <property type="molecule type" value="Genomic_DNA"/>
</dbReference>
<reference evidence="1 2" key="1">
    <citation type="submission" date="2021-06" db="EMBL/GenBank/DDBJ databases">
        <authorList>
            <person name="Kallberg Y."/>
            <person name="Tangrot J."/>
            <person name="Rosling A."/>
        </authorList>
    </citation>
    <scope>NUCLEOTIDE SEQUENCE [LARGE SCALE GENOMIC DNA]</scope>
    <source>
        <strain evidence="1 2">120-4 pot B 10/14</strain>
    </source>
</reference>
<sequence>DLMVGEVIISLTKQTKVWLPNNRDISCMIIDEGELDFLIKDCTDAGTFAASMLAYAHINLLEMLRRFEPNEVVRIATDSIYVRKEALYKIENVPAFFKQEKAKDPDLCPHTYPLCAMCTDPEEFFISKSEYAKWIKEFLKMKMPLVKNDCKRHKPYICRFCFGEWFYRPDSYALLHQPEEQEIREIQPGQWRDKGEKIYGPNADIVYWPKNRHWKSIKDITENINMVVFTYMNALAKNFQNDRKVKAQTWHSFFRWNDMGEWTPERMGEKKFPQVVIWDEVICCEDNTQLPPFFGEMPHNWLKERADYYEEVLTDYWAKCSKLRKLKKGIRRKNNRVQSELFRGAIPVIEKWKYLEKEWSPSDRILSAHRLSRRLASQICLKLHCTKYSEISIPLIYRPKDRHKQNYLVPIPSSSEKKELVKNDIIHLPLNTLPNKFLQGILEKEKAID</sequence>
<keyword evidence="2" id="KW-1185">Reference proteome</keyword>
<evidence type="ECO:0000313" key="1">
    <source>
        <dbReference type="EMBL" id="CAG8843993.1"/>
    </source>
</evidence>
<accession>A0ABN7X0E2</accession>
<organism evidence="1 2">
    <name type="scientific">Gigaspora margarita</name>
    <dbReference type="NCBI Taxonomy" id="4874"/>
    <lineage>
        <taxon>Eukaryota</taxon>
        <taxon>Fungi</taxon>
        <taxon>Fungi incertae sedis</taxon>
        <taxon>Mucoromycota</taxon>
        <taxon>Glomeromycotina</taxon>
        <taxon>Glomeromycetes</taxon>
        <taxon>Diversisporales</taxon>
        <taxon>Gigasporaceae</taxon>
        <taxon>Gigaspora</taxon>
    </lineage>
</organism>
<protein>
    <submittedName>
        <fullName evidence="1">24621_t:CDS:1</fullName>
    </submittedName>
</protein>
<gene>
    <name evidence="1" type="ORF">GMARGA_LOCUS36842</name>
</gene>
<name>A0ABN7X0E2_GIGMA</name>
<feature type="non-terminal residue" evidence="1">
    <location>
        <position position="1"/>
    </location>
</feature>
<proteinExistence type="predicted"/>